<dbReference type="CDD" id="cd00102">
    <property type="entry name" value="IPT"/>
    <property type="match status" value="1"/>
</dbReference>
<dbReference type="OrthoDB" id="71307at2759"/>
<organism evidence="6 7">
    <name type="scientific">Rhizopus oryzae</name>
    <name type="common">Mucormycosis agent</name>
    <name type="synonym">Rhizopus arrhizus var. delemar</name>
    <dbReference type="NCBI Taxonomy" id="64495"/>
    <lineage>
        <taxon>Eukaryota</taxon>
        <taxon>Fungi</taxon>
        <taxon>Fungi incertae sedis</taxon>
        <taxon>Mucoromycota</taxon>
        <taxon>Mucoromycotina</taxon>
        <taxon>Mucoromycetes</taxon>
        <taxon>Mucorales</taxon>
        <taxon>Mucorineae</taxon>
        <taxon>Rhizopodaceae</taxon>
        <taxon>Rhizopus</taxon>
    </lineage>
</organism>
<dbReference type="Pfam" id="PF12796">
    <property type="entry name" value="Ank_2"/>
    <property type="match status" value="1"/>
</dbReference>
<name>A0A9P6XCY2_RHIOR</name>
<keyword evidence="7" id="KW-1185">Reference proteome</keyword>
<dbReference type="InterPro" id="IPR036770">
    <property type="entry name" value="Ankyrin_rpt-contain_sf"/>
</dbReference>
<dbReference type="PROSITE" id="PS50297">
    <property type="entry name" value="ANK_REP_REGION"/>
    <property type="match status" value="1"/>
</dbReference>
<dbReference type="InterPro" id="IPR057962">
    <property type="entry name" value="SPT23_MGA2_DBD"/>
</dbReference>
<dbReference type="PROSITE" id="PS50088">
    <property type="entry name" value="ANK_REPEAT"/>
    <property type="match status" value="1"/>
</dbReference>
<dbReference type="PANTHER" id="PTHR24171:SF8">
    <property type="entry name" value="BRCA1-ASSOCIATED RING DOMAIN PROTEIN 1"/>
    <property type="match status" value="1"/>
</dbReference>
<dbReference type="Gene3D" id="1.25.40.20">
    <property type="entry name" value="Ankyrin repeat-containing domain"/>
    <property type="match status" value="1"/>
</dbReference>
<evidence type="ECO:0000256" key="3">
    <source>
        <dbReference type="PROSITE-ProRule" id="PRU00023"/>
    </source>
</evidence>
<dbReference type="EMBL" id="JAANQT010000442">
    <property type="protein sequence ID" value="KAG1310977.1"/>
    <property type="molecule type" value="Genomic_DNA"/>
</dbReference>
<comment type="caution">
    <text evidence="6">The sequence shown here is derived from an EMBL/GenBank/DDBJ whole genome shotgun (WGS) entry which is preliminary data.</text>
</comment>
<dbReference type="InterPro" id="IPR014756">
    <property type="entry name" value="Ig_E-set"/>
</dbReference>
<dbReference type="InterPro" id="IPR013783">
    <property type="entry name" value="Ig-like_fold"/>
</dbReference>
<keyword evidence="2 3" id="KW-0040">ANK repeat</keyword>
<dbReference type="Gene3D" id="2.60.40.10">
    <property type="entry name" value="Immunoglobulins"/>
    <property type="match status" value="1"/>
</dbReference>
<feature type="repeat" description="ANK" evidence="3">
    <location>
        <begin position="591"/>
        <end position="623"/>
    </location>
</feature>
<proteinExistence type="predicted"/>
<dbReference type="SMART" id="SM00429">
    <property type="entry name" value="IPT"/>
    <property type="match status" value="1"/>
</dbReference>
<dbReference type="GO" id="GO:0004842">
    <property type="term" value="F:ubiquitin-protein transferase activity"/>
    <property type="evidence" value="ECO:0007669"/>
    <property type="project" value="TreeGrafter"/>
</dbReference>
<evidence type="ECO:0000256" key="1">
    <source>
        <dbReference type="ARBA" id="ARBA00022737"/>
    </source>
</evidence>
<sequence length="711" mass="80302">MCHYSETTNPKDGAEIQNLIYTNTDYFSLFSECGSYGSDKFFSNSPTLESYSTDTTSSSPILPNEDHFFKSNEINVMENELSLFDENITDSNLFQIRVLGVPKEGAKSRVETQIKLCIQLLTRQAEKVTQWSFVRISKNMLVKSKIRKAEQKPRQSSLSSMVEFSDESKILNLEAKVVRSDTNQPVRMCEGCVRRERKRAERIKDGKSKTVEQDIEKEKERILLFNSDSLINFATGEITLPSRITCYCRHHNEKVGFRICFALKDDKDKTVATGISPPILITDDHKNPKNKINYFNGKKRSRESDDTIPTIPNKRHSISIPNDSYLNQLTPLQTPPTTEKQEDHINIPHWDPIFSDALPTPPALSDTAEHLPSNHLHDHSPLLFTSLSQTRPPPRLDRIVPAQGPTYGGTEVTLLGSGFYQGLTCLFGDRSATITTVYPNSMVCLLPPATHAGPVVVSFKEYSLVLEGQDIVIFTYYDASDQALLELALQLIGLKMTGKLQNAKHIAMEIVRGDFCHQQQKQQKQQQQQMIHDILKTNLLDFQTLSQTNENKHNLLHLATLVGNKELVDTLLSSVTETQDRLQFLNAQDRNGMTPLHFACQLNSVEIVQSLLLAGTNPSIQSTLGYLAASLTDNNQIKDVVDLYTPRRPLSRRSSVKSHLTHRFHSLSSTSHSVDTKQHISPSKEIDGLGFVELKHDHRLYLFWLPVMIGK</sequence>
<dbReference type="PANTHER" id="PTHR24171">
    <property type="entry name" value="ANKYRIN REPEAT DOMAIN-CONTAINING PROTEIN 39-RELATED"/>
    <property type="match status" value="1"/>
</dbReference>
<dbReference type="InterPro" id="IPR002909">
    <property type="entry name" value="IPT_dom"/>
</dbReference>
<accession>A0A9P6XCY2</accession>
<dbReference type="SMART" id="SM00248">
    <property type="entry name" value="ANK"/>
    <property type="match status" value="2"/>
</dbReference>
<gene>
    <name evidence="6" type="ORF">G6F64_004156</name>
</gene>
<dbReference type="Pfam" id="PF01833">
    <property type="entry name" value="TIG"/>
    <property type="match status" value="1"/>
</dbReference>
<feature type="region of interest" description="Disordered" evidence="4">
    <location>
        <begin position="296"/>
        <end position="327"/>
    </location>
</feature>
<evidence type="ECO:0000256" key="2">
    <source>
        <dbReference type="ARBA" id="ARBA00023043"/>
    </source>
</evidence>
<dbReference type="GO" id="GO:0085020">
    <property type="term" value="P:protein K6-linked ubiquitination"/>
    <property type="evidence" value="ECO:0007669"/>
    <property type="project" value="TreeGrafter"/>
</dbReference>
<dbReference type="SUPFAM" id="SSF81296">
    <property type="entry name" value="E set domains"/>
    <property type="match status" value="1"/>
</dbReference>
<keyword evidence="1" id="KW-0677">Repeat</keyword>
<protein>
    <recommendedName>
        <fullName evidence="5">IPT/TIG domain-containing protein</fullName>
    </recommendedName>
</protein>
<evidence type="ECO:0000313" key="7">
    <source>
        <dbReference type="Proteomes" id="UP000716291"/>
    </source>
</evidence>
<dbReference type="AlphaFoldDB" id="A0A9P6XCY2"/>
<evidence type="ECO:0000313" key="6">
    <source>
        <dbReference type="EMBL" id="KAG1310977.1"/>
    </source>
</evidence>
<dbReference type="SUPFAM" id="SSF48403">
    <property type="entry name" value="Ankyrin repeat"/>
    <property type="match status" value="1"/>
</dbReference>
<evidence type="ECO:0000256" key="4">
    <source>
        <dbReference type="SAM" id="MobiDB-lite"/>
    </source>
</evidence>
<dbReference type="Proteomes" id="UP000716291">
    <property type="component" value="Unassembled WGS sequence"/>
</dbReference>
<feature type="domain" description="IPT/TIG" evidence="5">
    <location>
        <begin position="393"/>
        <end position="477"/>
    </location>
</feature>
<reference evidence="6" key="1">
    <citation type="journal article" date="2020" name="Microb. Genom.">
        <title>Genetic diversity of clinical and environmental Mucorales isolates obtained from an investigation of mucormycosis cases among solid organ transplant recipients.</title>
        <authorList>
            <person name="Nguyen M.H."/>
            <person name="Kaul D."/>
            <person name="Muto C."/>
            <person name="Cheng S.J."/>
            <person name="Richter R.A."/>
            <person name="Bruno V.M."/>
            <person name="Liu G."/>
            <person name="Beyhan S."/>
            <person name="Sundermann A.J."/>
            <person name="Mounaud S."/>
            <person name="Pasculle A.W."/>
            <person name="Nierman W.C."/>
            <person name="Driscoll E."/>
            <person name="Cumbie R."/>
            <person name="Clancy C.J."/>
            <person name="Dupont C.L."/>
        </authorList>
    </citation>
    <scope>NUCLEOTIDE SEQUENCE</scope>
    <source>
        <strain evidence="6">GL11</strain>
    </source>
</reference>
<dbReference type="InterPro" id="IPR002110">
    <property type="entry name" value="Ankyrin_rpt"/>
</dbReference>
<dbReference type="Pfam" id="PF25603">
    <property type="entry name" value="SPT23_MGA2_DBD"/>
    <property type="match status" value="1"/>
</dbReference>
<evidence type="ECO:0000259" key="5">
    <source>
        <dbReference type="SMART" id="SM00429"/>
    </source>
</evidence>